<gene>
    <name evidence="2" type="ORF">N7U62_20570</name>
</gene>
<comment type="caution">
    <text evidence="2">The sequence shown here is derived from an EMBL/GenBank/DDBJ whole genome shotgun (WGS) entry which is preliminary data.</text>
</comment>
<proteinExistence type="predicted"/>
<protein>
    <submittedName>
        <fullName evidence="2">Phosphatase</fullName>
    </submittedName>
</protein>
<dbReference type="CDD" id="cd24006">
    <property type="entry name" value="ASKHA_NBD_PPX_GppA"/>
    <property type="match status" value="1"/>
</dbReference>
<evidence type="ECO:0000259" key="1">
    <source>
        <dbReference type="Pfam" id="PF02541"/>
    </source>
</evidence>
<dbReference type="RefSeq" id="WP_264139994.1">
    <property type="nucleotide sequence ID" value="NZ_JAOYOD010000001.1"/>
</dbReference>
<organism evidence="2 3">
    <name type="scientific">Reichenbachiella ulvae</name>
    <dbReference type="NCBI Taxonomy" id="2980104"/>
    <lineage>
        <taxon>Bacteria</taxon>
        <taxon>Pseudomonadati</taxon>
        <taxon>Bacteroidota</taxon>
        <taxon>Cytophagia</taxon>
        <taxon>Cytophagales</taxon>
        <taxon>Reichenbachiellaceae</taxon>
        <taxon>Reichenbachiella</taxon>
    </lineage>
</organism>
<keyword evidence="3" id="KW-1185">Reference proteome</keyword>
<dbReference type="Proteomes" id="UP001300692">
    <property type="component" value="Unassembled WGS sequence"/>
</dbReference>
<dbReference type="SUPFAM" id="SSF53067">
    <property type="entry name" value="Actin-like ATPase domain"/>
    <property type="match status" value="2"/>
</dbReference>
<dbReference type="InterPro" id="IPR050273">
    <property type="entry name" value="GppA/Ppx_hydrolase"/>
</dbReference>
<dbReference type="Gene3D" id="3.30.420.40">
    <property type="match status" value="1"/>
</dbReference>
<dbReference type="Pfam" id="PF02541">
    <property type="entry name" value="Ppx-GppA"/>
    <property type="match status" value="1"/>
</dbReference>
<evidence type="ECO:0000313" key="3">
    <source>
        <dbReference type="Proteomes" id="UP001300692"/>
    </source>
</evidence>
<name>A0ABT3CZS7_9BACT</name>
<dbReference type="InterPro" id="IPR003695">
    <property type="entry name" value="Ppx_GppA_N"/>
</dbReference>
<dbReference type="EMBL" id="JAOYOD010000001">
    <property type="protein sequence ID" value="MCV9389079.1"/>
    <property type="molecule type" value="Genomic_DNA"/>
</dbReference>
<reference evidence="2 3" key="1">
    <citation type="submission" date="2022-10" db="EMBL/GenBank/DDBJ databases">
        <title>Comparative genomics and taxonomic characterization of three novel marine species of genus Reichenbachiella exhibiting antioxidant and polysaccharide degradation activities.</title>
        <authorList>
            <person name="Muhammad N."/>
            <person name="Lee Y.-J."/>
            <person name="Ko J."/>
            <person name="Kim S.-G."/>
        </authorList>
    </citation>
    <scope>NUCLEOTIDE SEQUENCE [LARGE SCALE GENOMIC DNA]</scope>
    <source>
        <strain evidence="2 3">ABR2-5</strain>
    </source>
</reference>
<feature type="domain" description="Ppx/GppA phosphatase N-terminal" evidence="1">
    <location>
        <begin position="26"/>
        <end position="283"/>
    </location>
</feature>
<dbReference type="PANTHER" id="PTHR30005:SF0">
    <property type="entry name" value="RETROGRADE REGULATION PROTEIN 2"/>
    <property type="match status" value="1"/>
</dbReference>
<evidence type="ECO:0000313" key="2">
    <source>
        <dbReference type="EMBL" id="MCV9389079.1"/>
    </source>
</evidence>
<dbReference type="Gene3D" id="3.30.420.150">
    <property type="entry name" value="Exopolyphosphatase. Domain 2"/>
    <property type="match status" value="1"/>
</dbReference>
<dbReference type="InterPro" id="IPR043129">
    <property type="entry name" value="ATPase_NBD"/>
</dbReference>
<dbReference type="PANTHER" id="PTHR30005">
    <property type="entry name" value="EXOPOLYPHOSPHATASE"/>
    <property type="match status" value="1"/>
</dbReference>
<accession>A0ABT3CZS7</accession>
<sequence>MKLAAIDIGSNGVRFQVTNVIRYGDETTFKKLHFMRFPLRLGADVFEGEQRLSESTMDRFVQLMTAFKTIVDLYKVDDCFAIATSAMREAENGQELIDRVKETCGLQINIISGKMEADMINRVIMFHITEKNHVHIDVGGGSTELILYKNREKIASRSFKIGSVRLLKYGENKETWEKMESWVADHLPDHEEIIALGTGGNIKKLSELINGVKGGVVQLDELEKMRRKLLKMEYEERMNKLKLNPDRADVIVPASKIYITAMKLAGAKEIIVPNIGLKDGIMTYLYEKNISKGKFSYNN</sequence>